<comment type="caution">
    <text evidence="1">The sequence shown here is derived from an EMBL/GenBank/DDBJ whole genome shotgun (WGS) entry which is preliminary data.</text>
</comment>
<keyword evidence="2" id="KW-1185">Reference proteome</keyword>
<evidence type="ECO:0000313" key="2">
    <source>
        <dbReference type="Proteomes" id="UP001278050"/>
    </source>
</evidence>
<name>A0ABU4Q312_9GAMM</name>
<gene>
    <name evidence="1" type="ORF">SIM71_14680</name>
</gene>
<sequence>MESSLMTGMKYGSPAPAPLADARRTFDCHCLIKTNEPAKLRKNKAKHRDMALKAGFLNTLASRPY</sequence>
<evidence type="ECO:0000313" key="1">
    <source>
        <dbReference type="EMBL" id="MDX5993315.1"/>
    </source>
</evidence>
<dbReference type="RefSeq" id="WP_074676960.1">
    <property type="nucleotide sequence ID" value="NZ_CBCSET010000003.1"/>
</dbReference>
<dbReference type="EMBL" id="JAWXXP010000001">
    <property type="protein sequence ID" value="MDX5993315.1"/>
    <property type="molecule type" value="Genomic_DNA"/>
</dbReference>
<organism evidence="1 2">
    <name type="scientific">Ectopseudomonas alcaliphila</name>
    <dbReference type="NCBI Taxonomy" id="101564"/>
    <lineage>
        <taxon>Bacteria</taxon>
        <taxon>Pseudomonadati</taxon>
        <taxon>Pseudomonadota</taxon>
        <taxon>Gammaproteobacteria</taxon>
        <taxon>Pseudomonadales</taxon>
        <taxon>Pseudomonadaceae</taxon>
        <taxon>Ectopseudomonas</taxon>
    </lineage>
</organism>
<accession>A0ABU4Q312</accession>
<proteinExistence type="predicted"/>
<dbReference type="Proteomes" id="UP001278050">
    <property type="component" value="Unassembled WGS sequence"/>
</dbReference>
<protein>
    <submittedName>
        <fullName evidence="1">Uncharacterized protein</fullName>
    </submittedName>
</protein>
<reference evidence="1 2" key="1">
    <citation type="submission" date="2023-11" db="EMBL/GenBank/DDBJ databases">
        <title>MicrobeMod: A computational toolkit for identifying prokaryotic methylation and restriction-modification with nanopore sequencing.</title>
        <authorList>
            <person name="Crits-Christoph A."/>
            <person name="Kang S.C."/>
            <person name="Lee H."/>
            <person name="Ostrov N."/>
        </authorList>
    </citation>
    <scope>NUCLEOTIDE SEQUENCE [LARGE SCALE GENOMIC DNA]</scope>
    <source>
        <strain evidence="1 2">ATCC BAA-571</strain>
    </source>
</reference>